<dbReference type="PATRIC" id="fig|394.7.peg.5073"/>
<evidence type="ECO:0000313" key="3">
    <source>
        <dbReference type="EMBL" id="ACP26014.1"/>
    </source>
</evidence>
<evidence type="ECO:0000259" key="2">
    <source>
        <dbReference type="Pfam" id="PF06527"/>
    </source>
</evidence>
<sequence>MTFIQTLVFSRWDISPASDEPAHGYFMRLAELEGSVSMTTFAQWNDLEVNRVATNQLMETLERHPMPPEWFKRLRFNTPLRDGDGYVLRGHSLPYHHIRLGMRRWCPGCIHESPRHRGWWEVESIRHCPIHCVELVTRDEGGTLVPWSWLGFEYSRDGYALGHPLPKRDDGAPFARYLLGRFGWLEPTSAPLLDAISIPDVIDYCEFVGRFLENPPVRKHPAIGQHSGDIGYGALCGDRGDLAEAFRTWHRKYRRGHKARGVAAHFSWGYPMLAFLPESLRSTLRRAFQEAAVFETEGYDRRVKDEDFDVEFAPRVEIAKQLNIEPRAVELLAREIGVLQKTRERRTVAAEAIPAIAKFKETLIGVGEAAKRLGIHQDAIRHLVHAGYLSVFKGLNPGRRAGGRYSPDQVANVLRLIEDLPVTGPVAYGLTFHTYRVRNNILPGELAVACLKGEVVICEKRSDVPGFKRLMVHTDAKRKRQSFTRSDETMTMGEAQALLNMTYETVFVLVKEGHLGEVERSPRQVLISREAVEAFAAGHAKASDFGHGMGISGHAVTWRMQREGVRPIVKFVKGGKQIDTVFRRDDVMRVYELENDPTVLEDARVDRFWEIIVPEAAKVCPYLIFPPRLPMCGQRVWNSSRGMSAHFQYDPGLGGIHINLSARGERQNFWFDLNTEDYVVSIKEMLGVFDAVMKEATARQNAKTRERWRKRKTADNSGPPA</sequence>
<dbReference type="KEGG" id="rhi:NGR_c22540"/>
<gene>
    <name evidence="3" type="ordered locus">NGR_c22540</name>
</gene>
<dbReference type="STRING" id="394.NGR_c22540"/>
<keyword evidence="4" id="KW-1185">Reference proteome</keyword>
<organism evidence="3 4">
    <name type="scientific">Sinorhizobium fredii (strain NBRC 101917 / NGR234)</name>
    <dbReference type="NCBI Taxonomy" id="394"/>
    <lineage>
        <taxon>Bacteria</taxon>
        <taxon>Pseudomonadati</taxon>
        <taxon>Pseudomonadota</taxon>
        <taxon>Alphaproteobacteria</taxon>
        <taxon>Hyphomicrobiales</taxon>
        <taxon>Rhizobiaceae</taxon>
        <taxon>Sinorhizobium/Ensifer group</taxon>
        <taxon>Sinorhizobium</taxon>
    </lineage>
</organism>
<dbReference type="Pfam" id="PF06527">
    <property type="entry name" value="TniQ"/>
    <property type="match status" value="1"/>
</dbReference>
<dbReference type="InterPro" id="IPR009492">
    <property type="entry name" value="TniQ"/>
</dbReference>
<dbReference type="eggNOG" id="ENOG5030HPZ">
    <property type="taxonomic scope" value="Bacteria"/>
</dbReference>
<feature type="domain" description="TniQ" evidence="2">
    <location>
        <begin position="15"/>
        <end position="135"/>
    </location>
</feature>
<dbReference type="AlphaFoldDB" id="C3MFF7"/>
<accession>C3MFF7</accession>
<name>C3MFF7_SINFN</name>
<feature type="region of interest" description="Disordered" evidence="1">
    <location>
        <begin position="700"/>
        <end position="721"/>
    </location>
</feature>
<evidence type="ECO:0000313" key="4">
    <source>
        <dbReference type="Proteomes" id="UP000001054"/>
    </source>
</evidence>
<evidence type="ECO:0000256" key="1">
    <source>
        <dbReference type="SAM" id="MobiDB-lite"/>
    </source>
</evidence>
<dbReference type="HOGENOM" id="CLU_383493_0_0_5"/>
<dbReference type="RefSeq" id="WP_012708772.1">
    <property type="nucleotide sequence ID" value="NC_012587.1"/>
</dbReference>
<dbReference type="EMBL" id="CP001389">
    <property type="protein sequence ID" value="ACP26014.1"/>
    <property type="molecule type" value="Genomic_DNA"/>
</dbReference>
<reference evidence="3 4" key="1">
    <citation type="journal article" date="2009" name="Appl. Environ. Microbiol.">
        <title>Rhizobium sp. strain NGR234 possesses a remarkable number of secretion systems.</title>
        <authorList>
            <person name="Schmeisser C."/>
            <person name="Liesegang H."/>
            <person name="Krysciak D."/>
            <person name="Bakkou N."/>
            <person name="Le Quere A."/>
            <person name="Wollherr A."/>
            <person name="Heinemeyer I."/>
            <person name="Morgenstern B."/>
            <person name="Pommerening-Roeser A."/>
            <person name="Flores M."/>
            <person name="Palacios R."/>
            <person name="Brenner S."/>
            <person name="Gottschalk G."/>
            <person name="Schmitz R.A."/>
            <person name="Broughton W.J."/>
            <person name="Perret X."/>
            <person name="Strittmatter A.W."/>
            <person name="Streit W.R."/>
        </authorList>
    </citation>
    <scope>NUCLEOTIDE SEQUENCE [LARGE SCALE GENOMIC DNA]</scope>
    <source>
        <strain evidence="4">NBRC 101917 / NGR234</strain>
    </source>
</reference>
<protein>
    <recommendedName>
        <fullName evidence="2">TniQ domain-containing protein</fullName>
    </recommendedName>
</protein>
<dbReference type="Proteomes" id="UP000001054">
    <property type="component" value="Chromosome"/>
</dbReference>
<dbReference type="OrthoDB" id="7595282at2"/>
<proteinExistence type="predicted"/>